<organism evidence="1 2">
    <name type="scientific">Polarella glacialis</name>
    <name type="common">Dinoflagellate</name>
    <dbReference type="NCBI Taxonomy" id="89957"/>
    <lineage>
        <taxon>Eukaryota</taxon>
        <taxon>Sar</taxon>
        <taxon>Alveolata</taxon>
        <taxon>Dinophyceae</taxon>
        <taxon>Suessiales</taxon>
        <taxon>Suessiaceae</taxon>
        <taxon>Polarella</taxon>
    </lineage>
</organism>
<reference evidence="1" key="1">
    <citation type="submission" date="2021-02" db="EMBL/GenBank/DDBJ databases">
        <authorList>
            <person name="Dougan E. K."/>
            <person name="Rhodes N."/>
            <person name="Thang M."/>
            <person name="Chan C."/>
        </authorList>
    </citation>
    <scope>NUCLEOTIDE SEQUENCE</scope>
</reference>
<evidence type="ECO:0000313" key="1">
    <source>
        <dbReference type="EMBL" id="CAE8734119.1"/>
    </source>
</evidence>
<gene>
    <name evidence="1" type="ORF">PGLA2088_LOCUS47149</name>
</gene>
<evidence type="ECO:0000313" key="2">
    <source>
        <dbReference type="Proteomes" id="UP000626109"/>
    </source>
</evidence>
<proteinExistence type="predicted"/>
<protein>
    <submittedName>
        <fullName evidence="1">Uncharacterized protein</fullName>
    </submittedName>
</protein>
<dbReference type="AlphaFoldDB" id="A0A813LN46"/>
<accession>A0A813LN46</accession>
<dbReference type="EMBL" id="CAJNNW010036420">
    <property type="protein sequence ID" value="CAE8734119.1"/>
    <property type="molecule type" value="Genomic_DNA"/>
</dbReference>
<name>A0A813LN46_POLGL</name>
<feature type="non-terminal residue" evidence="1">
    <location>
        <position position="1"/>
    </location>
</feature>
<sequence length="177" mass="18474">NPVPAAVVVVPTVAASPPSDMIPSWGEPFMSLLPKRMEISLDGSCLCVGVCCCMHCIPVAVEQQSEDSTSAVSEGGEEDGAAYATQTWLSSSLTPLISSVAAAMVSRKSEKAFQDVCDFDPTGFENEEWCTTGGTPDCASPVKQASFGANTWGGHSGVRPCRASATIWASHRASQAQ</sequence>
<comment type="caution">
    <text evidence="1">The sequence shown here is derived from an EMBL/GenBank/DDBJ whole genome shotgun (WGS) entry which is preliminary data.</text>
</comment>
<dbReference type="Proteomes" id="UP000626109">
    <property type="component" value="Unassembled WGS sequence"/>
</dbReference>